<dbReference type="EMBL" id="CP002582">
    <property type="protein sequence ID" value="ADZ83557.1"/>
    <property type="molecule type" value="Genomic_DNA"/>
</dbReference>
<dbReference type="HOGENOM" id="CLU_2664387_0_0_9"/>
<dbReference type="AlphaFoldDB" id="F2JNA3"/>
<accession>F2JNA3</accession>
<gene>
    <name evidence="1" type="ordered locus">Clole_1834</name>
</gene>
<dbReference type="KEGG" id="cle:Clole_1834"/>
<organism evidence="1 2">
    <name type="scientific">Cellulosilyticum lentocellum (strain ATCC 49066 / DSM 5427 / NCIMB 11756 / RHM5)</name>
    <name type="common">Clostridium lentocellum</name>
    <dbReference type="NCBI Taxonomy" id="642492"/>
    <lineage>
        <taxon>Bacteria</taxon>
        <taxon>Bacillati</taxon>
        <taxon>Bacillota</taxon>
        <taxon>Clostridia</taxon>
        <taxon>Lachnospirales</taxon>
        <taxon>Cellulosilyticaceae</taxon>
        <taxon>Cellulosilyticum</taxon>
    </lineage>
</organism>
<evidence type="ECO:0000313" key="2">
    <source>
        <dbReference type="Proteomes" id="UP000008467"/>
    </source>
</evidence>
<keyword evidence="2" id="KW-1185">Reference proteome</keyword>
<dbReference type="Proteomes" id="UP000008467">
    <property type="component" value="Chromosome"/>
</dbReference>
<sequence length="75" mass="8855">MLSEIYALDKNNVDIKKLTQVCDKIRKLKSMPSGVTEIVWQFQRDKVATSYCRDRLYWLAYQLEKNGISVGWKKL</sequence>
<name>F2JNA3_CELLD</name>
<dbReference type="STRING" id="642492.Clole_1834"/>
<reference evidence="1 2" key="1">
    <citation type="journal article" date="2011" name="J. Bacteriol.">
        <title>Complete genome sequence of the cellulose-degrading bacterium Cellulosilyticum lentocellum.</title>
        <authorList>
            <consortium name="US DOE Joint Genome Institute"/>
            <person name="Miller D.A."/>
            <person name="Suen G."/>
            <person name="Bruce D."/>
            <person name="Copeland A."/>
            <person name="Cheng J.F."/>
            <person name="Detter C."/>
            <person name="Goodwin L.A."/>
            <person name="Han C.S."/>
            <person name="Hauser L.J."/>
            <person name="Land M.L."/>
            <person name="Lapidus A."/>
            <person name="Lucas S."/>
            <person name="Meincke L."/>
            <person name="Pitluck S."/>
            <person name="Tapia R."/>
            <person name="Teshima H."/>
            <person name="Woyke T."/>
            <person name="Fox B.G."/>
            <person name="Angert E.R."/>
            <person name="Currie C.R."/>
        </authorList>
    </citation>
    <scope>NUCLEOTIDE SEQUENCE [LARGE SCALE GENOMIC DNA]</scope>
    <source>
        <strain evidence="2">ATCC 49066 / DSM 5427 / NCIMB 11756 / RHM5</strain>
    </source>
</reference>
<protein>
    <submittedName>
        <fullName evidence="1">Uncharacterized protein</fullName>
    </submittedName>
</protein>
<proteinExistence type="predicted"/>
<dbReference type="RefSeq" id="WP_013656854.1">
    <property type="nucleotide sequence ID" value="NC_015275.1"/>
</dbReference>
<evidence type="ECO:0000313" key="1">
    <source>
        <dbReference type="EMBL" id="ADZ83557.1"/>
    </source>
</evidence>